<feature type="domain" description="AAA" evidence="1">
    <location>
        <begin position="3"/>
        <end position="53"/>
    </location>
</feature>
<proteinExistence type="predicted"/>
<accession>A0A2M7LMN7</accession>
<evidence type="ECO:0000313" key="3">
    <source>
        <dbReference type="Proteomes" id="UP000229708"/>
    </source>
</evidence>
<dbReference type="Pfam" id="PF13173">
    <property type="entry name" value="AAA_14"/>
    <property type="match status" value="1"/>
</dbReference>
<sequence>GKTSFLIIDEAQIIPKIGLNLKIMVDNIPNLKIIATGSASFDLSQQIGEPLVEWLIGLRMQWML</sequence>
<organism evidence="2 3">
    <name type="scientific">Candidatus Roizmanbacteria bacterium CG_4_10_14_3_um_filter_33_21</name>
    <dbReference type="NCBI Taxonomy" id="1974830"/>
    <lineage>
        <taxon>Bacteria</taxon>
        <taxon>Candidatus Roizmaniibacteriota</taxon>
    </lineage>
</organism>
<dbReference type="Proteomes" id="UP000229708">
    <property type="component" value="Unassembled WGS sequence"/>
</dbReference>
<dbReference type="InterPro" id="IPR041682">
    <property type="entry name" value="AAA_14"/>
</dbReference>
<name>A0A2M7LMN7_9BACT</name>
<evidence type="ECO:0000313" key="2">
    <source>
        <dbReference type="EMBL" id="PIX69325.1"/>
    </source>
</evidence>
<feature type="non-terminal residue" evidence="2">
    <location>
        <position position="1"/>
    </location>
</feature>
<gene>
    <name evidence="2" type="ORF">COZ39_05445</name>
</gene>
<dbReference type="EMBL" id="PFJI01000235">
    <property type="protein sequence ID" value="PIX69325.1"/>
    <property type="molecule type" value="Genomic_DNA"/>
</dbReference>
<comment type="caution">
    <text evidence="2">The sequence shown here is derived from an EMBL/GenBank/DDBJ whole genome shotgun (WGS) entry which is preliminary data.</text>
</comment>
<dbReference type="AlphaFoldDB" id="A0A2M7LMN7"/>
<reference evidence="3" key="1">
    <citation type="submission" date="2017-09" db="EMBL/GenBank/DDBJ databases">
        <title>Depth-based differentiation of microbial function through sediment-hosted aquifers and enrichment of novel symbionts in the deep terrestrial subsurface.</title>
        <authorList>
            <person name="Probst A.J."/>
            <person name="Ladd B."/>
            <person name="Jarett J.K."/>
            <person name="Geller-Mcgrath D.E."/>
            <person name="Sieber C.M.K."/>
            <person name="Emerson J.B."/>
            <person name="Anantharaman K."/>
            <person name="Thomas B.C."/>
            <person name="Malmstrom R."/>
            <person name="Stieglmeier M."/>
            <person name="Klingl A."/>
            <person name="Woyke T."/>
            <person name="Ryan C.M."/>
            <person name="Banfield J.F."/>
        </authorList>
    </citation>
    <scope>NUCLEOTIDE SEQUENCE [LARGE SCALE GENOMIC DNA]</scope>
</reference>
<protein>
    <recommendedName>
        <fullName evidence="1">AAA domain-containing protein</fullName>
    </recommendedName>
</protein>
<evidence type="ECO:0000259" key="1">
    <source>
        <dbReference type="Pfam" id="PF13173"/>
    </source>
</evidence>